<name>A0A2R6AL89_9ARCH</name>
<comment type="caution">
    <text evidence="2">The sequence shown here is derived from an EMBL/GenBank/DDBJ whole genome shotgun (WGS) entry which is preliminary data.</text>
</comment>
<feature type="non-terminal residue" evidence="2">
    <location>
        <position position="1"/>
    </location>
</feature>
<gene>
    <name evidence="2" type="ORF">B9P99_06795</name>
</gene>
<reference evidence="2 3" key="1">
    <citation type="submission" date="2017-04" db="EMBL/GenBank/DDBJ databases">
        <title>Novel microbial lineages endemic to geothermal iron-oxide mats fill important gaps in the evolutionary history of Archaea.</title>
        <authorList>
            <person name="Jay Z.J."/>
            <person name="Beam J.P."/>
            <person name="Dlakic M."/>
            <person name="Rusch D.B."/>
            <person name="Kozubal M.A."/>
            <person name="Inskeep W.P."/>
        </authorList>
    </citation>
    <scope>NUCLEOTIDE SEQUENCE [LARGE SCALE GENOMIC DNA]</scope>
    <source>
        <strain evidence="2">OSP_B</strain>
    </source>
</reference>
<evidence type="ECO:0000313" key="2">
    <source>
        <dbReference type="EMBL" id="PSN87146.1"/>
    </source>
</evidence>
<evidence type="ECO:0000259" key="1">
    <source>
        <dbReference type="PROSITE" id="PS50987"/>
    </source>
</evidence>
<dbReference type="InterPro" id="IPR036388">
    <property type="entry name" value="WH-like_DNA-bd_sf"/>
</dbReference>
<dbReference type="InterPro" id="IPR001845">
    <property type="entry name" value="HTH_ArsR_DNA-bd_dom"/>
</dbReference>
<organism evidence="2 3">
    <name type="scientific">Candidatus Marsarchaeota G1 archaeon OSP_B</name>
    <dbReference type="NCBI Taxonomy" id="1978153"/>
    <lineage>
        <taxon>Archaea</taxon>
        <taxon>Candidatus Marsarchaeota</taxon>
        <taxon>Candidatus Marsarchaeota group 1</taxon>
    </lineage>
</organism>
<dbReference type="Pfam" id="PF01022">
    <property type="entry name" value="HTH_5"/>
    <property type="match status" value="1"/>
</dbReference>
<dbReference type="PANTHER" id="PTHR38600">
    <property type="entry name" value="TRANSCRIPTIONAL REGULATORY PROTEIN"/>
    <property type="match status" value="1"/>
</dbReference>
<dbReference type="GO" id="GO:0003700">
    <property type="term" value="F:DNA-binding transcription factor activity"/>
    <property type="evidence" value="ECO:0007669"/>
    <property type="project" value="InterPro"/>
</dbReference>
<dbReference type="InterPro" id="IPR036390">
    <property type="entry name" value="WH_DNA-bd_sf"/>
</dbReference>
<dbReference type="SUPFAM" id="SSF46785">
    <property type="entry name" value="Winged helix' DNA-binding domain"/>
    <property type="match status" value="1"/>
</dbReference>
<proteinExistence type="predicted"/>
<evidence type="ECO:0000313" key="3">
    <source>
        <dbReference type="Proteomes" id="UP000240838"/>
    </source>
</evidence>
<sequence>SRGGSMRAKILTLLNERPMNANQLAEALGVNYRTVTHHLNILMQNGLVVQEGPKYGTLYFPSKTFIENSEVFMKVLEAKFGFNKKKGLVS</sequence>
<dbReference type="PROSITE" id="PS50987">
    <property type="entry name" value="HTH_ARSR_2"/>
    <property type="match status" value="1"/>
</dbReference>
<dbReference type="CDD" id="cd00090">
    <property type="entry name" value="HTH_ARSR"/>
    <property type="match status" value="1"/>
</dbReference>
<feature type="domain" description="HTH arsR-type" evidence="1">
    <location>
        <begin position="1"/>
        <end position="83"/>
    </location>
</feature>
<dbReference type="EMBL" id="NEXA01000302">
    <property type="protein sequence ID" value="PSN87146.1"/>
    <property type="molecule type" value="Genomic_DNA"/>
</dbReference>
<dbReference type="Proteomes" id="UP000240838">
    <property type="component" value="Unassembled WGS sequence"/>
</dbReference>
<dbReference type="PANTHER" id="PTHR38600:SF1">
    <property type="entry name" value="TRANSCRIPTIONAL REGULATORY PROTEIN"/>
    <property type="match status" value="1"/>
</dbReference>
<dbReference type="InterPro" id="IPR011991">
    <property type="entry name" value="ArsR-like_HTH"/>
</dbReference>
<dbReference type="Gene3D" id="1.10.10.10">
    <property type="entry name" value="Winged helix-like DNA-binding domain superfamily/Winged helix DNA-binding domain"/>
    <property type="match status" value="1"/>
</dbReference>
<dbReference type="AlphaFoldDB" id="A0A2R6AL89"/>
<dbReference type="SMART" id="SM00418">
    <property type="entry name" value="HTH_ARSR"/>
    <property type="match status" value="1"/>
</dbReference>
<protein>
    <recommendedName>
        <fullName evidence="1">HTH arsR-type domain-containing protein</fullName>
    </recommendedName>
</protein>
<accession>A0A2R6AL89</accession>